<dbReference type="PANTHER" id="PTHR14095">
    <property type="entry name" value="PHOSPHATASE 2A REGULATORY SUBUNIT-RELATED"/>
    <property type="match status" value="1"/>
</dbReference>
<dbReference type="InterPro" id="IPR048855">
    <property type="entry name" value="P2R3A_B_D_EF-hand"/>
</dbReference>
<evidence type="ECO:0000313" key="6">
    <source>
        <dbReference type="Proteomes" id="UP000549394"/>
    </source>
</evidence>
<feature type="compositionally biased region" description="Polar residues" evidence="3">
    <location>
        <begin position="54"/>
        <end position="66"/>
    </location>
</feature>
<evidence type="ECO:0000256" key="2">
    <source>
        <dbReference type="ARBA" id="ARBA00022837"/>
    </source>
</evidence>
<keyword evidence="1" id="KW-0479">Metal-binding</keyword>
<dbReference type="Gene3D" id="1.10.238.230">
    <property type="match status" value="1"/>
</dbReference>
<dbReference type="FunFam" id="1.10.238.220:FF:000001">
    <property type="entry name" value="Serine/threonine-protein phosphatase 2A regulatory subunit B'' subunit alpha"/>
    <property type="match status" value="1"/>
</dbReference>
<dbReference type="SUPFAM" id="SSF47473">
    <property type="entry name" value="EF-hand"/>
    <property type="match status" value="2"/>
</dbReference>
<dbReference type="GO" id="GO:0019888">
    <property type="term" value="F:protein phosphatase regulator activity"/>
    <property type="evidence" value="ECO:0007669"/>
    <property type="project" value="TreeGrafter"/>
</dbReference>
<evidence type="ECO:0000313" key="5">
    <source>
        <dbReference type="EMBL" id="CAD5113160.1"/>
    </source>
</evidence>
<protein>
    <submittedName>
        <fullName evidence="5">DgyrCDS2349</fullName>
    </submittedName>
</protein>
<gene>
    <name evidence="5" type="ORF">DGYR_LOCUS2195</name>
</gene>
<dbReference type="GO" id="GO:0000159">
    <property type="term" value="C:protein phosphatase type 2A complex"/>
    <property type="evidence" value="ECO:0007669"/>
    <property type="project" value="TreeGrafter"/>
</dbReference>
<accession>A0A7I8VA71</accession>
<dbReference type="Pfam" id="PF17958">
    <property type="entry name" value="EF-hand_13"/>
    <property type="match status" value="1"/>
</dbReference>
<feature type="domain" description="EF-hand" evidence="4">
    <location>
        <begin position="384"/>
        <end position="419"/>
    </location>
</feature>
<dbReference type="Pfam" id="PF21161">
    <property type="entry name" value="P2R3B_EF-hand"/>
    <property type="match status" value="1"/>
</dbReference>
<organism evidence="5 6">
    <name type="scientific">Dimorphilus gyrociliatus</name>
    <dbReference type="NCBI Taxonomy" id="2664684"/>
    <lineage>
        <taxon>Eukaryota</taxon>
        <taxon>Metazoa</taxon>
        <taxon>Spiralia</taxon>
        <taxon>Lophotrochozoa</taxon>
        <taxon>Annelida</taxon>
        <taxon>Polychaeta</taxon>
        <taxon>Polychaeta incertae sedis</taxon>
        <taxon>Dinophilidae</taxon>
        <taxon>Dimorphilus</taxon>
    </lineage>
</organism>
<evidence type="ECO:0000256" key="3">
    <source>
        <dbReference type="SAM" id="MobiDB-lite"/>
    </source>
</evidence>
<evidence type="ECO:0000256" key="1">
    <source>
        <dbReference type="ARBA" id="ARBA00022723"/>
    </source>
</evidence>
<dbReference type="Proteomes" id="UP000549394">
    <property type="component" value="Unassembled WGS sequence"/>
</dbReference>
<dbReference type="PROSITE" id="PS00018">
    <property type="entry name" value="EF_HAND_1"/>
    <property type="match status" value="1"/>
</dbReference>
<dbReference type="PROSITE" id="PS50222">
    <property type="entry name" value="EF_HAND_2"/>
    <property type="match status" value="1"/>
</dbReference>
<dbReference type="AlphaFoldDB" id="A0A7I8VA71"/>
<dbReference type="GO" id="GO:0005509">
    <property type="term" value="F:calcium ion binding"/>
    <property type="evidence" value="ECO:0007669"/>
    <property type="project" value="InterPro"/>
</dbReference>
<name>A0A7I8VA71_9ANNE</name>
<dbReference type="Gene3D" id="1.10.238.10">
    <property type="entry name" value="EF-hand"/>
    <property type="match status" value="1"/>
</dbReference>
<dbReference type="InterPro" id="IPR011992">
    <property type="entry name" value="EF-hand-dom_pair"/>
</dbReference>
<dbReference type="InterPro" id="IPR041534">
    <property type="entry name" value="EF-hand_13"/>
</dbReference>
<proteinExistence type="predicted"/>
<keyword evidence="2" id="KW-0106">Calcium</keyword>
<dbReference type="InterPro" id="IPR002048">
    <property type="entry name" value="EF_hand_dom"/>
</dbReference>
<comment type="caution">
    <text evidence="5">The sequence shown here is derived from an EMBL/GenBank/DDBJ whole genome shotgun (WGS) entry which is preliminary data.</text>
</comment>
<dbReference type="CDD" id="cd21504">
    <property type="entry name" value="PPP2R3A_B-like"/>
    <property type="match status" value="1"/>
</dbReference>
<feature type="region of interest" description="Disordered" evidence="3">
    <location>
        <begin position="52"/>
        <end position="102"/>
    </location>
</feature>
<evidence type="ECO:0000259" key="4">
    <source>
        <dbReference type="PROSITE" id="PS50222"/>
    </source>
</evidence>
<dbReference type="Pfam" id="PF13499">
    <property type="entry name" value="EF-hand_7"/>
    <property type="match status" value="1"/>
</dbReference>
<keyword evidence="6" id="KW-1185">Reference proteome</keyword>
<sequence length="545" mass="64193">MTRSQKRVELKPQISLKVNELFDEWLSNLSVREQLLINLERIRNGERVVPFTPSFKNRCQSPRNRISSPPAPRNAASPSPRSPRKALISEHRPLRTSQETSDKFLREKEQELKAKKSRAKKQHIPKFFFPFGQQQLSEKDLNDIIKKLTEIFAQFPSGNAKKQHMPMIMKALCLPLYWKALVYQSAADVKGRITLQNAVYLCKKLYETNHDEASRFLYLAAKNNSFIMQEDLKCLVQDVIESHPGLSFLQKEVDFHPKYVLTVIARIFYSVNRSWSGKITVPELRKSNFLQTLRLLEDEEDINRITDYFSYEHFYVIYCKFWELDTDHDLFISKQELARHNNDAISSRMVDRIFSGTVMRERKHKERMSYYDFVWFLLSEEDKKQPTSIEYWFRCMDLDGDGFISMYEMQYFYEEQVAKMEQMGFETLPFEDCLCQMFDMVKPSKKNLISLSDLKACKQTNIFFDTFFNLEKYLEHEQRDPFANVQDSENGDGPQTDWERFAAEEYEILISEEGVDNDAQLYEDDFETAGGKALKSPTNLEEVDT</sequence>
<dbReference type="EMBL" id="CAJFCJ010000003">
    <property type="protein sequence ID" value="CAD5113160.1"/>
    <property type="molecule type" value="Genomic_DNA"/>
</dbReference>
<dbReference type="InterPro" id="IPR018247">
    <property type="entry name" value="EF_Hand_1_Ca_BS"/>
</dbReference>
<reference evidence="5 6" key="1">
    <citation type="submission" date="2020-08" db="EMBL/GenBank/DDBJ databases">
        <authorList>
            <person name="Hejnol A."/>
        </authorList>
    </citation>
    <scope>NUCLEOTIDE SEQUENCE [LARGE SCALE GENOMIC DNA]</scope>
</reference>
<dbReference type="OrthoDB" id="5586at2759"/>
<dbReference type="Gene3D" id="1.10.238.220">
    <property type="match status" value="1"/>
</dbReference>
<dbReference type="FunFam" id="1.10.238.10:FF:000025">
    <property type="entry name" value="serine/threonine-protein phosphatase 2A regulatory subunit B'' subunit alpha"/>
    <property type="match status" value="1"/>
</dbReference>
<dbReference type="PANTHER" id="PTHR14095:SF0">
    <property type="entry name" value="MIP22305P"/>
    <property type="match status" value="1"/>
</dbReference>